<organism evidence="4 5">
    <name type="scientific">Pseudoalteromonas prydzensis</name>
    <dbReference type="NCBI Taxonomy" id="182141"/>
    <lineage>
        <taxon>Bacteria</taxon>
        <taxon>Pseudomonadati</taxon>
        <taxon>Pseudomonadota</taxon>
        <taxon>Gammaproteobacteria</taxon>
        <taxon>Alteromonadales</taxon>
        <taxon>Pseudoalteromonadaceae</taxon>
        <taxon>Pseudoalteromonas</taxon>
    </lineage>
</organism>
<dbReference type="RefSeq" id="WP_192540211.1">
    <property type="nucleotide sequence ID" value="NZ_JBQDLW010000015.1"/>
</dbReference>
<accession>A0ABR9FG05</accession>
<dbReference type="PANTHER" id="PTHR10204">
    <property type="entry name" value="NAD P H OXIDOREDUCTASE-RELATED"/>
    <property type="match status" value="1"/>
</dbReference>
<dbReference type="EMBL" id="RRZA01000001">
    <property type="protein sequence ID" value="MBE0455969.1"/>
    <property type="molecule type" value="Genomic_DNA"/>
</dbReference>
<dbReference type="Proteomes" id="UP000707245">
    <property type="component" value="Unassembled WGS sequence"/>
</dbReference>
<dbReference type="Pfam" id="PF02525">
    <property type="entry name" value="Flavodoxin_2"/>
    <property type="match status" value="1"/>
</dbReference>
<sequence length="185" mass="20752">MNKRVLVIDANPKSGSFCASLATIYQQSSESEVQVVSLSAMHFDPNLSHGYDQLQSLEPDLVSFQAQVEWAEHIVLFIPIWWGGLPAKFKGLIDRTFLPGFAFEYHPNKTIPEKLLTGRTAQLILTLDTPPWYYRIFQGAPATKQLKHTILGFCGIKLTATKYIGPIISSSQEQRTSWLNKLAGK</sequence>
<keyword evidence="2" id="KW-0560">Oxidoreductase</keyword>
<reference evidence="4 5" key="1">
    <citation type="submission" date="2020-07" db="EMBL/GenBank/DDBJ databases">
        <title>Halophilic bacteria isolated from french cheeses.</title>
        <authorList>
            <person name="Kothe C.I."/>
            <person name="Farah-Kraiem B."/>
            <person name="Renault P."/>
            <person name="Dridi B."/>
        </authorList>
    </citation>
    <scope>NUCLEOTIDE SEQUENCE [LARGE SCALE GENOMIC DNA]</scope>
    <source>
        <strain evidence="4 5">FME14</strain>
    </source>
</reference>
<protein>
    <submittedName>
        <fullName evidence="4">NAD(P)H-dependent oxidoreductase</fullName>
    </submittedName>
</protein>
<dbReference type="PANTHER" id="PTHR10204:SF34">
    <property type="entry name" value="NAD(P)H DEHYDROGENASE [QUINONE] 1 ISOFORM 1"/>
    <property type="match status" value="1"/>
</dbReference>
<proteinExistence type="inferred from homology"/>
<evidence type="ECO:0000256" key="1">
    <source>
        <dbReference type="ARBA" id="ARBA00006252"/>
    </source>
</evidence>
<evidence type="ECO:0000259" key="3">
    <source>
        <dbReference type="Pfam" id="PF02525"/>
    </source>
</evidence>
<dbReference type="InterPro" id="IPR029039">
    <property type="entry name" value="Flavoprotein-like_sf"/>
</dbReference>
<evidence type="ECO:0000313" key="5">
    <source>
        <dbReference type="Proteomes" id="UP000707245"/>
    </source>
</evidence>
<keyword evidence="5" id="KW-1185">Reference proteome</keyword>
<name>A0ABR9FG05_9GAMM</name>
<dbReference type="InterPro" id="IPR003680">
    <property type="entry name" value="Flavodoxin_fold"/>
</dbReference>
<gene>
    <name evidence="4" type="ORF">EI167_00550</name>
</gene>
<comment type="caution">
    <text evidence="4">The sequence shown here is derived from an EMBL/GenBank/DDBJ whole genome shotgun (WGS) entry which is preliminary data.</text>
</comment>
<feature type="domain" description="Flavodoxin-like fold" evidence="3">
    <location>
        <begin position="3"/>
        <end position="168"/>
    </location>
</feature>
<dbReference type="SUPFAM" id="SSF52218">
    <property type="entry name" value="Flavoproteins"/>
    <property type="match status" value="1"/>
</dbReference>
<comment type="similarity">
    <text evidence="1">Belongs to the NAD(P)H dehydrogenase (quinone) family.</text>
</comment>
<evidence type="ECO:0000313" key="4">
    <source>
        <dbReference type="EMBL" id="MBE0455969.1"/>
    </source>
</evidence>
<evidence type="ECO:0000256" key="2">
    <source>
        <dbReference type="ARBA" id="ARBA00023002"/>
    </source>
</evidence>
<dbReference type="InterPro" id="IPR051545">
    <property type="entry name" value="NAD(P)H_dehydrogenase_qn"/>
</dbReference>
<dbReference type="Gene3D" id="3.40.50.360">
    <property type="match status" value="1"/>
</dbReference>